<dbReference type="PANTHER" id="PTHR15574">
    <property type="entry name" value="WD REPEAT DOMAIN-CONTAINING FAMILY"/>
    <property type="match status" value="1"/>
</dbReference>
<evidence type="ECO:0000313" key="5">
    <source>
        <dbReference type="EMBL" id="OSD07317.1"/>
    </source>
</evidence>
<feature type="region of interest" description="Disordered" evidence="4">
    <location>
        <begin position="432"/>
        <end position="459"/>
    </location>
</feature>
<dbReference type="Gene3D" id="2.130.10.10">
    <property type="entry name" value="YVTN repeat-like/Quinoprotein amine dehydrogenase"/>
    <property type="match status" value="2"/>
</dbReference>
<keyword evidence="6" id="KW-1185">Reference proteome</keyword>
<dbReference type="SUPFAM" id="SSF50978">
    <property type="entry name" value="WD40 repeat-like"/>
    <property type="match status" value="1"/>
</dbReference>
<dbReference type="SMART" id="SM00320">
    <property type="entry name" value="WD40"/>
    <property type="match status" value="5"/>
</dbReference>
<evidence type="ECO:0000256" key="1">
    <source>
        <dbReference type="ARBA" id="ARBA00022574"/>
    </source>
</evidence>
<proteinExistence type="predicted"/>
<dbReference type="GO" id="GO:0005737">
    <property type="term" value="C:cytoplasm"/>
    <property type="evidence" value="ECO:0007669"/>
    <property type="project" value="TreeGrafter"/>
</dbReference>
<dbReference type="AlphaFoldDB" id="A0A1Y2J1W0"/>
<feature type="compositionally biased region" description="Low complexity" evidence="4">
    <location>
        <begin position="432"/>
        <end position="447"/>
    </location>
</feature>
<dbReference type="PROSITE" id="PS00678">
    <property type="entry name" value="WD_REPEATS_1"/>
    <property type="match status" value="1"/>
</dbReference>
<evidence type="ECO:0000256" key="2">
    <source>
        <dbReference type="ARBA" id="ARBA00022737"/>
    </source>
</evidence>
<dbReference type="InterPro" id="IPR045151">
    <property type="entry name" value="DCAF8"/>
</dbReference>
<organism evidence="5 6">
    <name type="scientific">Trametes coccinea (strain BRFM310)</name>
    <name type="common">Pycnoporus coccineus</name>
    <dbReference type="NCBI Taxonomy" id="1353009"/>
    <lineage>
        <taxon>Eukaryota</taxon>
        <taxon>Fungi</taxon>
        <taxon>Dikarya</taxon>
        <taxon>Basidiomycota</taxon>
        <taxon>Agaricomycotina</taxon>
        <taxon>Agaricomycetes</taxon>
        <taxon>Polyporales</taxon>
        <taxon>Polyporaceae</taxon>
        <taxon>Trametes</taxon>
    </lineage>
</organism>
<dbReference type="PROSITE" id="PS50082">
    <property type="entry name" value="WD_REPEATS_2"/>
    <property type="match status" value="1"/>
</dbReference>
<accession>A0A1Y2J1W0</accession>
<dbReference type="InterPro" id="IPR036322">
    <property type="entry name" value="WD40_repeat_dom_sf"/>
</dbReference>
<sequence>MANGLDARHGRLWSATEVLNKAAPILSRRTATDALLANGLPYSKKLTGHTSCVNALTFSRSGRWLASAGDDPYVHLWDFNQEEIAAPTWRFVGPRSNVFTLAFSASGQYLYSGDTQSDILQFDLSHLNAPVGTANGAANTPSYRDNQHSDSIRAIACHPEQDPVFLSASEDGRIILHDMRAENRRSRAQGTIQQIAPFSCVQYHPTMSQLFATSDTEGLVCLRDMRMAFGPLSQRHHKGVVHKYVTAIAKQGQACMARPETSHLTFDRDGRRLALTMLHHYPTLYSLNDPYPIAMFSGRHRPDGSPVLPHERTWSNSCTMKHASFGGLGTDQDSYYAHGSDDFRTYVWKIPDDASLLECRKVVSHLNWDLCPNPGEIGYAQSYTSPRYVPVELSVPHTRLTGHDSIVNSALIHPDRPYLLTAGIERFIRLHSPTSTTPSTEPLPLTPQEVRTVPPTDPNSRQLLLRAMGLIDDPTDEADDDTQAIALFDQILRTEGDGDVFDIRLRGPGFEMSDSDDDSDTAMVSSDSDEGMAAI</sequence>
<dbReference type="InterPro" id="IPR015943">
    <property type="entry name" value="WD40/YVTN_repeat-like_dom_sf"/>
</dbReference>
<evidence type="ECO:0000256" key="3">
    <source>
        <dbReference type="PROSITE-ProRule" id="PRU00221"/>
    </source>
</evidence>
<protein>
    <submittedName>
        <fullName evidence="5">WD40 repeat-like protein</fullName>
    </submittedName>
</protein>
<dbReference type="Proteomes" id="UP000193067">
    <property type="component" value="Unassembled WGS sequence"/>
</dbReference>
<dbReference type="Pfam" id="PF00400">
    <property type="entry name" value="WD40"/>
    <property type="match status" value="4"/>
</dbReference>
<gene>
    <name evidence="5" type="ORF">PYCCODRAFT_1430568</name>
</gene>
<dbReference type="InterPro" id="IPR019775">
    <property type="entry name" value="WD40_repeat_CS"/>
</dbReference>
<dbReference type="GO" id="GO:0045717">
    <property type="term" value="P:negative regulation of fatty acid biosynthetic process"/>
    <property type="evidence" value="ECO:0007669"/>
    <property type="project" value="TreeGrafter"/>
</dbReference>
<feature type="repeat" description="WD" evidence="3">
    <location>
        <begin position="46"/>
        <end position="87"/>
    </location>
</feature>
<dbReference type="InterPro" id="IPR001680">
    <property type="entry name" value="WD40_rpt"/>
</dbReference>
<dbReference type="PROSITE" id="PS50294">
    <property type="entry name" value="WD_REPEATS_REGION"/>
    <property type="match status" value="1"/>
</dbReference>
<reference evidence="5 6" key="1">
    <citation type="journal article" date="2015" name="Biotechnol. Biofuels">
        <title>Enhanced degradation of softwood versus hardwood by the white-rot fungus Pycnoporus coccineus.</title>
        <authorList>
            <person name="Couturier M."/>
            <person name="Navarro D."/>
            <person name="Chevret D."/>
            <person name="Henrissat B."/>
            <person name="Piumi F."/>
            <person name="Ruiz-Duenas F.J."/>
            <person name="Martinez A.T."/>
            <person name="Grigoriev I.V."/>
            <person name="Riley R."/>
            <person name="Lipzen A."/>
            <person name="Berrin J.G."/>
            <person name="Master E.R."/>
            <person name="Rosso M.N."/>
        </authorList>
    </citation>
    <scope>NUCLEOTIDE SEQUENCE [LARGE SCALE GENOMIC DNA]</scope>
    <source>
        <strain evidence="5 6">BRFM310</strain>
    </source>
</reference>
<dbReference type="STRING" id="1353009.A0A1Y2J1W0"/>
<keyword evidence="1 3" id="KW-0853">WD repeat</keyword>
<name>A0A1Y2J1W0_TRAC3</name>
<evidence type="ECO:0000313" key="6">
    <source>
        <dbReference type="Proteomes" id="UP000193067"/>
    </source>
</evidence>
<feature type="region of interest" description="Disordered" evidence="4">
    <location>
        <begin position="509"/>
        <end position="535"/>
    </location>
</feature>
<dbReference type="GO" id="GO:0080008">
    <property type="term" value="C:Cul4-RING E3 ubiquitin ligase complex"/>
    <property type="evidence" value="ECO:0007669"/>
    <property type="project" value="TreeGrafter"/>
</dbReference>
<keyword evidence="2" id="KW-0677">Repeat</keyword>
<dbReference type="PANTHER" id="PTHR15574:SF40">
    <property type="entry name" value="WD AND TETRATRICOPEPTIDE REPEATS PROTEIN 1"/>
    <property type="match status" value="1"/>
</dbReference>
<dbReference type="EMBL" id="KZ084088">
    <property type="protein sequence ID" value="OSD07317.1"/>
    <property type="molecule type" value="Genomic_DNA"/>
</dbReference>
<dbReference type="OrthoDB" id="4869960at2759"/>
<evidence type="ECO:0000256" key="4">
    <source>
        <dbReference type="SAM" id="MobiDB-lite"/>
    </source>
</evidence>